<comment type="catalytic activity">
    <reaction evidence="21">
        <text>DNA(n) + a 2'-deoxyribonucleoside 5'-triphosphate = DNA(n+1) + diphosphate</text>
        <dbReference type="Rhea" id="RHEA:22508"/>
        <dbReference type="Rhea" id="RHEA-COMP:17339"/>
        <dbReference type="Rhea" id="RHEA-COMP:17340"/>
        <dbReference type="ChEBI" id="CHEBI:33019"/>
        <dbReference type="ChEBI" id="CHEBI:61560"/>
        <dbReference type="ChEBI" id="CHEBI:173112"/>
        <dbReference type="EC" id="2.7.7.7"/>
    </reaction>
</comment>
<dbReference type="InterPro" id="IPR002054">
    <property type="entry name" value="DNA-dir_DNA_pol_X"/>
</dbReference>
<dbReference type="PANTHER" id="PTHR36928:SF1">
    <property type="entry name" value="PHOSPHATASE YCDX-RELATED"/>
    <property type="match status" value="1"/>
</dbReference>
<dbReference type="InterPro" id="IPR022311">
    <property type="entry name" value="PolX-like"/>
</dbReference>
<comment type="caution">
    <text evidence="26">The sequence shown here is derived from an EMBL/GenBank/DDBJ whole genome shotgun (WGS) entry which is preliminary data.</text>
</comment>
<evidence type="ECO:0000259" key="23">
    <source>
        <dbReference type="SMART" id="SM00481"/>
    </source>
</evidence>
<dbReference type="SMART" id="SM00481">
    <property type="entry name" value="POLIIIAc"/>
    <property type="match status" value="1"/>
</dbReference>
<evidence type="ECO:0000256" key="15">
    <source>
        <dbReference type="ARBA" id="ARBA00023204"/>
    </source>
</evidence>
<dbReference type="InterPro" id="IPR022312">
    <property type="entry name" value="DNA_pol_X"/>
</dbReference>
<keyword evidence="11" id="KW-0227">DNA damage</keyword>
<dbReference type="GO" id="GO:0042578">
    <property type="term" value="F:phosphoric ester hydrolase activity"/>
    <property type="evidence" value="ECO:0007669"/>
    <property type="project" value="TreeGrafter"/>
</dbReference>
<dbReference type="InterPro" id="IPR016195">
    <property type="entry name" value="Pol/histidinol_Pase-like"/>
</dbReference>
<evidence type="ECO:0000256" key="14">
    <source>
        <dbReference type="ARBA" id="ARBA00023053"/>
    </source>
</evidence>
<dbReference type="SUPFAM" id="SSF89550">
    <property type="entry name" value="PHP domain-like"/>
    <property type="match status" value="1"/>
</dbReference>
<keyword evidence="9" id="KW-0548">Nucleotidyltransferase</keyword>
<dbReference type="Gene3D" id="1.10.150.110">
    <property type="entry name" value="DNA polymerase beta, N-terminal domain-like"/>
    <property type="match status" value="1"/>
</dbReference>
<evidence type="ECO:0000256" key="18">
    <source>
        <dbReference type="ARBA" id="ARBA00044632"/>
    </source>
</evidence>
<evidence type="ECO:0000256" key="16">
    <source>
        <dbReference type="ARBA" id="ARBA00035717"/>
    </source>
</evidence>
<dbReference type="PIRSF" id="PIRSF005047">
    <property type="entry name" value="UCP005047_YshC"/>
    <property type="match status" value="1"/>
</dbReference>
<dbReference type="SMART" id="SM00483">
    <property type="entry name" value="POLXc"/>
    <property type="match status" value="1"/>
</dbReference>
<dbReference type="Pfam" id="PF14716">
    <property type="entry name" value="HHH_8"/>
    <property type="match status" value="1"/>
</dbReference>
<comment type="cofactor">
    <cofactor evidence="1">
        <name>Mg(2+)</name>
        <dbReference type="ChEBI" id="CHEBI:18420"/>
    </cofactor>
</comment>
<keyword evidence="14" id="KW-0915">Sodium</keyword>
<dbReference type="GO" id="GO:0006281">
    <property type="term" value="P:DNA repair"/>
    <property type="evidence" value="ECO:0007669"/>
    <property type="project" value="UniProtKB-KW"/>
</dbReference>
<dbReference type="NCBIfam" id="NF006375">
    <property type="entry name" value="PRK08609.1"/>
    <property type="match status" value="1"/>
</dbReference>
<dbReference type="Gene3D" id="3.30.210.10">
    <property type="entry name" value="DNA polymerase, thumb domain"/>
    <property type="match status" value="1"/>
</dbReference>
<feature type="domain" description="Helix-hairpin-helix DNA-binding motif class 1" evidence="22">
    <location>
        <begin position="128"/>
        <end position="147"/>
    </location>
</feature>
<keyword evidence="13" id="KW-0239">DNA-directed DNA polymerase</keyword>
<dbReference type="InterPro" id="IPR028207">
    <property type="entry name" value="DNA_pol_B_palm_palm"/>
</dbReference>
<dbReference type="PRINTS" id="PR00870">
    <property type="entry name" value="DNAPOLXBETA"/>
</dbReference>
<dbReference type="Pfam" id="PF14791">
    <property type="entry name" value="DNA_pol_B_thumb"/>
    <property type="match status" value="1"/>
</dbReference>
<evidence type="ECO:0000256" key="10">
    <source>
        <dbReference type="ARBA" id="ARBA00022705"/>
    </source>
</evidence>
<keyword evidence="8" id="KW-0808">Transferase</keyword>
<keyword evidence="15" id="KW-0234">DNA repair</keyword>
<evidence type="ECO:0000256" key="2">
    <source>
        <dbReference type="ARBA" id="ARBA00004496"/>
    </source>
</evidence>
<dbReference type="AlphaFoldDB" id="A0A932DS83"/>
<evidence type="ECO:0000256" key="5">
    <source>
        <dbReference type="ARBA" id="ARBA00020020"/>
    </source>
</evidence>
<comment type="function">
    <text evidence="20">Repair polymerase that plays a key role in base-excision repair. During this process, the damaged base is excised by specific DNA glycosylases, the DNA backbone is nicked at the abasic site by an apurinic/apyrimidic (AP) endonuclease, and POLB removes 5'-deoxyribose-phosphate from the preincised AP site acting as a 5'-deoxyribose-phosphate lyase (5'-dRP lyase); through its DNA polymerase activity, it adds one nucleotide to the 3' end of the arising single-nucleotide gap. Conducts 'gap-filling' DNA synthesis in a stepwise distributive fashion rather than in a processive fashion as for other DNA polymerases. It is also able to cleave sugar-phosphate bonds 3' to an intact AP site, acting as an AP lyase.</text>
</comment>
<feature type="domain" description="DNA-directed DNA polymerase X" evidence="24">
    <location>
        <begin position="1"/>
        <end position="320"/>
    </location>
</feature>
<organism evidence="26 27">
    <name type="scientific">Candidatus Sungiibacteriota bacterium</name>
    <dbReference type="NCBI Taxonomy" id="2750080"/>
    <lineage>
        <taxon>Bacteria</taxon>
        <taxon>Candidatus Sungiibacteriota</taxon>
    </lineage>
</organism>
<dbReference type="CDD" id="cd07436">
    <property type="entry name" value="PHP_PolX"/>
    <property type="match status" value="1"/>
</dbReference>
<dbReference type="InterPro" id="IPR010996">
    <property type="entry name" value="HHH_MUS81"/>
</dbReference>
<evidence type="ECO:0000256" key="7">
    <source>
        <dbReference type="ARBA" id="ARBA00022634"/>
    </source>
</evidence>
<evidence type="ECO:0000256" key="12">
    <source>
        <dbReference type="ARBA" id="ARBA00022843"/>
    </source>
</evidence>
<evidence type="ECO:0000256" key="3">
    <source>
        <dbReference type="ARBA" id="ARBA00012417"/>
    </source>
</evidence>
<dbReference type="Proteomes" id="UP000709672">
    <property type="component" value="Unassembled WGS sequence"/>
</dbReference>
<dbReference type="EMBL" id="JACPHQ010000001">
    <property type="protein sequence ID" value="MBI2465614.1"/>
    <property type="molecule type" value="Genomic_DNA"/>
</dbReference>
<proteinExistence type="predicted"/>
<dbReference type="InterPro" id="IPR047967">
    <property type="entry name" value="PolX_PHP"/>
</dbReference>
<dbReference type="Gene3D" id="3.20.20.140">
    <property type="entry name" value="Metal-dependent hydrolases"/>
    <property type="match status" value="1"/>
</dbReference>
<evidence type="ECO:0000256" key="17">
    <source>
        <dbReference type="ARBA" id="ARBA00035726"/>
    </source>
</evidence>
<dbReference type="InterPro" id="IPR002008">
    <property type="entry name" value="DNA_pol_X_beta-like"/>
</dbReference>
<feature type="domain" description="Polymerase/histidinol phosphatase N-terminal" evidence="23">
    <location>
        <begin position="344"/>
        <end position="427"/>
    </location>
</feature>
<name>A0A932DS83_9BACT</name>
<dbReference type="EMBL" id="JACOYY010000047">
    <property type="protein sequence ID" value="MBI2052368.1"/>
    <property type="molecule type" value="Genomic_DNA"/>
</dbReference>
<keyword evidence="12" id="KW-0832">Ubl conjugation</keyword>
<evidence type="ECO:0000313" key="25">
    <source>
        <dbReference type="EMBL" id="MBI2052368.1"/>
    </source>
</evidence>
<evidence type="ECO:0000259" key="24">
    <source>
        <dbReference type="SMART" id="SM00483"/>
    </source>
</evidence>
<dbReference type="InterPro" id="IPR003141">
    <property type="entry name" value="Pol/His_phosphatase_N"/>
</dbReference>
<dbReference type="InterPro" id="IPR037160">
    <property type="entry name" value="DNA_Pol_thumb_sf"/>
</dbReference>
<dbReference type="CDD" id="cd00141">
    <property type="entry name" value="NT_POLXc"/>
    <property type="match status" value="1"/>
</dbReference>
<evidence type="ECO:0000256" key="8">
    <source>
        <dbReference type="ARBA" id="ARBA00022679"/>
    </source>
</evidence>
<evidence type="ECO:0000256" key="9">
    <source>
        <dbReference type="ARBA" id="ARBA00022695"/>
    </source>
</evidence>
<keyword evidence="26" id="KW-0269">Exonuclease</keyword>
<dbReference type="GO" id="GO:0003887">
    <property type="term" value="F:DNA-directed DNA polymerase activity"/>
    <property type="evidence" value="ECO:0007669"/>
    <property type="project" value="UniProtKB-KW"/>
</dbReference>
<evidence type="ECO:0000256" key="4">
    <source>
        <dbReference type="ARBA" id="ARBA00012720"/>
    </source>
</evidence>
<dbReference type="GO" id="GO:0008270">
    <property type="term" value="F:zinc ion binding"/>
    <property type="evidence" value="ECO:0007669"/>
    <property type="project" value="TreeGrafter"/>
</dbReference>
<dbReference type="PRINTS" id="PR00869">
    <property type="entry name" value="DNAPOLX"/>
</dbReference>
<feature type="domain" description="Helix-hairpin-helix DNA-binding motif class 1" evidence="22">
    <location>
        <begin position="53"/>
        <end position="72"/>
    </location>
</feature>
<evidence type="ECO:0000313" key="26">
    <source>
        <dbReference type="EMBL" id="MBI2465614.1"/>
    </source>
</evidence>
<protein>
    <recommendedName>
        <fullName evidence="5">DNA polymerase beta</fullName>
        <ecNumber evidence="3">2.7.7.7</ecNumber>
        <ecNumber evidence="4">4.2.99.18</ecNumber>
    </recommendedName>
    <alternativeName>
        <fullName evidence="16">5'-deoxyribose-phosphate lyase</fullName>
    </alternativeName>
    <alternativeName>
        <fullName evidence="17">AP lyase</fullName>
    </alternativeName>
</protein>
<dbReference type="Pfam" id="PF14520">
    <property type="entry name" value="HHH_5"/>
    <property type="match status" value="1"/>
</dbReference>
<dbReference type="Pfam" id="PF02811">
    <property type="entry name" value="PHP"/>
    <property type="match status" value="1"/>
</dbReference>
<dbReference type="InterPro" id="IPR050243">
    <property type="entry name" value="PHP_phosphatase"/>
</dbReference>
<keyword evidence="6" id="KW-0488">Methylation</keyword>
<reference evidence="26" key="1">
    <citation type="submission" date="2020-07" db="EMBL/GenBank/DDBJ databases">
        <title>Huge and variable diversity of episymbiotic CPR bacteria and DPANN archaea in groundwater ecosystems.</title>
        <authorList>
            <person name="He C.Y."/>
            <person name="Keren R."/>
            <person name="Whittaker M."/>
            <person name="Farag I.F."/>
            <person name="Doudna J."/>
            <person name="Cate J.H.D."/>
            <person name="Banfield J.F."/>
        </authorList>
    </citation>
    <scope>NUCLEOTIDE SEQUENCE</scope>
    <source>
        <strain evidence="25">NC_groundwater_191_Ag_S-0.1um_45_8</strain>
        <strain evidence="26">NC_groundwater_418_Ag_B-0.1um_45_10</strain>
    </source>
</reference>
<dbReference type="Pfam" id="PF14792">
    <property type="entry name" value="DNA_pol_B_palm"/>
    <property type="match status" value="1"/>
</dbReference>
<evidence type="ECO:0000256" key="11">
    <source>
        <dbReference type="ARBA" id="ARBA00022763"/>
    </source>
</evidence>
<dbReference type="PANTHER" id="PTHR36928">
    <property type="entry name" value="PHOSPHATASE YCDX-RELATED"/>
    <property type="match status" value="1"/>
</dbReference>
<evidence type="ECO:0000256" key="21">
    <source>
        <dbReference type="ARBA" id="ARBA00049244"/>
    </source>
</evidence>
<evidence type="ECO:0000313" key="27">
    <source>
        <dbReference type="Proteomes" id="UP000709672"/>
    </source>
</evidence>
<accession>A0A932DS83</accession>
<dbReference type="Gene3D" id="1.10.150.20">
    <property type="entry name" value="5' to 3' exonuclease, C-terminal subdomain"/>
    <property type="match status" value="1"/>
</dbReference>
<keyword evidence="26" id="KW-0540">Nuclease</keyword>
<keyword evidence="26" id="KW-0378">Hydrolase</keyword>
<dbReference type="SUPFAM" id="SSF47802">
    <property type="entry name" value="DNA polymerase beta, N-terminal domain-like"/>
    <property type="match status" value="1"/>
</dbReference>
<dbReference type="Gene3D" id="3.30.460.10">
    <property type="entry name" value="Beta Polymerase, domain 2"/>
    <property type="match status" value="1"/>
</dbReference>
<evidence type="ECO:0000259" key="22">
    <source>
        <dbReference type="SMART" id="SM00278"/>
    </source>
</evidence>
<evidence type="ECO:0000256" key="20">
    <source>
        <dbReference type="ARBA" id="ARBA00045548"/>
    </source>
</evidence>
<dbReference type="GO" id="GO:0003677">
    <property type="term" value="F:DNA binding"/>
    <property type="evidence" value="ECO:0007669"/>
    <property type="project" value="InterPro"/>
</dbReference>
<gene>
    <name evidence="26" type="primary">polX</name>
    <name evidence="25" type="ORF">HYT38_01660</name>
    <name evidence="26" type="ORF">HYV66_00030</name>
</gene>
<evidence type="ECO:0000256" key="19">
    <source>
        <dbReference type="ARBA" id="ARBA00044678"/>
    </source>
</evidence>
<dbReference type="GO" id="GO:0140078">
    <property type="term" value="F:class I DNA-(apurinic or apyrimidinic site) endonuclease activity"/>
    <property type="evidence" value="ECO:0007669"/>
    <property type="project" value="UniProtKB-EC"/>
</dbReference>
<evidence type="ECO:0000256" key="1">
    <source>
        <dbReference type="ARBA" id="ARBA00001946"/>
    </source>
</evidence>
<dbReference type="Proteomes" id="UP000786662">
    <property type="component" value="Unassembled WGS sequence"/>
</dbReference>
<comment type="catalytic activity">
    <reaction evidence="19">
        <text>a 5'-end 2'-deoxyribose-2'-deoxyribonucleotide-DNA = (2E,4S)-4-hydroxypenten-2-al-5-phosphate + a 5'-end 5'-phospho-2'-deoxyribonucleoside-DNA + H(+)</text>
        <dbReference type="Rhea" id="RHEA:76255"/>
        <dbReference type="Rhea" id="RHEA-COMP:13180"/>
        <dbReference type="Rhea" id="RHEA-COMP:18657"/>
        <dbReference type="ChEBI" id="CHEBI:15378"/>
        <dbReference type="ChEBI" id="CHEBI:136412"/>
        <dbReference type="ChEBI" id="CHEBI:195194"/>
        <dbReference type="ChEBI" id="CHEBI:195195"/>
    </reaction>
</comment>
<dbReference type="InterPro" id="IPR027421">
    <property type="entry name" value="DNA_pol_lamdba_lyase_dom_sf"/>
</dbReference>
<dbReference type="EC" id="4.2.99.18" evidence="4"/>
<evidence type="ECO:0000256" key="6">
    <source>
        <dbReference type="ARBA" id="ARBA00022481"/>
    </source>
</evidence>
<dbReference type="SUPFAM" id="SSF81301">
    <property type="entry name" value="Nucleotidyltransferase"/>
    <property type="match status" value="1"/>
</dbReference>
<evidence type="ECO:0000256" key="13">
    <source>
        <dbReference type="ARBA" id="ARBA00022932"/>
    </source>
</evidence>
<dbReference type="GO" id="GO:0005829">
    <property type="term" value="C:cytosol"/>
    <property type="evidence" value="ECO:0007669"/>
    <property type="project" value="TreeGrafter"/>
</dbReference>
<keyword evidence="10" id="KW-0235">DNA replication</keyword>
<dbReference type="SMART" id="SM00278">
    <property type="entry name" value="HhH1"/>
    <property type="match status" value="3"/>
</dbReference>
<comment type="subcellular location">
    <subcellularLocation>
        <location evidence="2">Cytoplasm</location>
    </subcellularLocation>
</comment>
<dbReference type="EC" id="2.7.7.7" evidence="3"/>
<sequence>MINPEIAKIFQEIAVLLEMQDVAFKPRAFERAAASVFDLPEDLKEIYKKGGTKALEEVPSVGKSMAEMIEEYIKTSHIKEHQTLKKKIPVDIEGLTKVEGIGPKGVYKLYKKLGIKTLAQLEKAAKTGKIKNLEGFGEKSEEKILRGLDFVKKHSGRYALGYVLPTINDIASRLEKSPHAEKVLVCGSVRRMQETVGDVDILITSKKPEAVMDVFVKMPEVDRVVAHGETKSVVRLGNGLEVDLRVVPPESFGAAAQYFTGDKNHNVELRKIAIDQGYKLNEYGLYKIKKSNLKNQIAGESEEGIYEALGLDFIPPELRTMNGEIEAARNHKLPKLVEYGLLKGDLQVQTDWTDGENSIAEMAEAARRMGLEYICITDHTKTLAMTGGSDEKKLTRQMAAIDEINYKLKAKGYKLRVLKGAEVNILKDGSLDIDDKVLAKLDVVGAAAHSLFNLSRADQTKRIIAAMENPNVDILFHPTGRIINKRPAFEVDMDEIVKAAAKTGTVLEIDAFADRLDLKDEHVKKAVAAGVKLAIDSDAHHVDHFKYLELGITQARRGWAEKSDIINCWPLEKMLGFLKK</sequence>
<dbReference type="InterPro" id="IPR010994">
    <property type="entry name" value="RuvA_2-like"/>
</dbReference>
<dbReference type="InterPro" id="IPR043519">
    <property type="entry name" value="NT_sf"/>
</dbReference>
<comment type="catalytic activity">
    <reaction evidence="18">
        <text>2'-deoxyribonucleotide-(2'-deoxyribose 5'-phosphate)-2'-deoxyribonucleotide-DNA = a 3'-end 2'-deoxyribonucleotide-(2,3-dehydro-2,3-deoxyribose 5'-phosphate)-DNA + a 5'-end 5'-phospho-2'-deoxyribonucleoside-DNA + H(+)</text>
        <dbReference type="Rhea" id="RHEA:66592"/>
        <dbReference type="Rhea" id="RHEA-COMP:13180"/>
        <dbReference type="Rhea" id="RHEA-COMP:16897"/>
        <dbReference type="Rhea" id="RHEA-COMP:17067"/>
        <dbReference type="ChEBI" id="CHEBI:15378"/>
        <dbReference type="ChEBI" id="CHEBI:136412"/>
        <dbReference type="ChEBI" id="CHEBI:157695"/>
        <dbReference type="ChEBI" id="CHEBI:167181"/>
        <dbReference type="EC" id="4.2.99.18"/>
    </reaction>
</comment>
<dbReference type="InterPro" id="IPR003583">
    <property type="entry name" value="Hlx-hairpin-Hlx_DNA-bd_motif"/>
</dbReference>
<dbReference type="SUPFAM" id="SSF47781">
    <property type="entry name" value="RuvA domain 2-like"/>
    <property type="match status" value="1"/>
</dbReference>
<keyword evidence="7" id="KW-0237">DNA synthesis</keyword>
<feature type="domain" description="Helix-hairpin-helix DNA-binding motif class 1" evidence="22">
    <location>
        <begin position="93"/>
        <end position="112"/>
    </location>
</feature>
<dbReference type="InterPro" id="IPR029398">
    <property type="entry name" value="PolB_thumb"/>
</dbReference>
<dbReference type="InterPro" id="IPR004013">
    <property type="entry name" value="PHP_dom"/>
</dbReference>
<dbReference type="GO" id="GO:0004527">
    <property type="term" value="F:exonuclease activity"/>
    <property type="evidence" value="ECO:0007669"/>
    <property type="project" value="UniProtKB-KW"/>
</dbReference>